<evidence type="ECO:0000313" key="2">
    <source>
        <dbReference type="Proteomes" id="UP000060630"/>
    </source>
</evidence>
<protein>
    <submittedName>
        <fullName evidence="1">Uncharacterized protein</fullName>
    </submittedName>
</protein>
<comment type="caution">
    <text evidence="1">The sequence shown here is derived from an EMBL/GenBank/DDBJ whole genome shotgun (WGS) entry which is preliminary data.</text>
</comment>
<dbReference type="EMBL" id="LPHD01000049">
    <property type="protein sequence ID" value="KWA84125.1"/>
    <property type="molecule type" value="Genomic_DNA"/>
</dbReference>
<dbReference type="RefSeq" id="WP_060192522.1">
    <property type="nucleotide sequence ID" value="NZ_LPHD01000049.1"/>
</dbReference>
<sequence length="228" mass="25846">MRNDAVLATKRALNPFTRALKERCLAEGAVMVQLRNGEYRKVVYRPANPDAFELDPSFHTVDHAFYWEPSGHSVTSDHYDIVEFEERPARVVASGDAREKELSALLDLLELRTAMAAEGWLSEDRVLPPGWSEPAGYTIKFKRTDWHGRTTMELTGIAATYHAYTPDLTKQYEAALKAAELARRAWREYPDCPPMQTAENQLEARVGCFSLRVGREQSMGQLLGRELT</sequence>
<gene>
    <name evidence="1" type="ORF">WL29_22440</name>
</gene>
<dbReference type="AlphaFoldDB" id="A0A106QCW6"/>
<evidence type="ECO:0000313" key="1">
    <source>
        <dbReference type="EMBL" id="KWA84125.1"/>
    </source>
</evidence>
<name>A0A106QCW6_9BURK</name>
<reference evidence="1 2" key="1">
    <citation type="submission" date="2015-11" db="EMBL/GenBank/DDBJ databases">
        <title>Expanding the genomic diversity of Burkholderia species for the development of highly accurate diagnostics.</title>
        <authorList>
            <person name="Sahl J."/>
            <person name="Keim P."/>
            <person name="Wagner D."/>
        </authorList>
    </citation>
    <scope>NUCLEOTIDE SEQUENCE [LARGE SCALE GENOMIC DNA]</scope>
    <source>
        <strain evidence="1 2">MSMB2087WGS</strain>
    </source>
</reference>
<organism evidence="1 2">
    <name type="scientific">Burkholderia ubonensis</name>
    <dbReference type="NCBI Taxonomy" id="101571"/>
    <lineage>
        <taxon>Bacteria</taxon>
        <taxon>Pseudomonadati</taxon>
        <taxon>Pseudomonadota</taxon>
        <taxon>Betaproteobacteria</taxon>
        <taxon>Burkholderiales</taxon>
        <taxon>Burkholderiaceae</taxon>
        <taxon>Burkholderia</taxon>
        <taxon>Burkholderia cepacia complex</taxon>
    </lineage>
</organism>
<accession>A0A106QCW6</accession>
<dbReference type="Proteomes" id="UP000060630">
    <property type="component" value="Unassembled WGS sequence"/>
</dbReference>
<proteinExistence type="predicted"/>